<evidence type="ECO:0000313" key="1">
    <source>
        <dbReference type="EMBL" id="OMJ74474.1"/>
    </source>
</evidence>
<dbReference type="Proteomes" id="UP000187209">
    <property type="component" value="Unassembled WGS sequence"/>
</dbReference>
<evidence type="ECO:0000313" key="2">
    <source>
        <dbReference type="Proteomes" id="UP000187209"/>
    </source>
</evidence>
<name>A0A1R2BCJ0_9CILI</name>
<sequence>MFNLVPIRKATPEPGFFISRTFDRPAHNSLKEPEKLTQQKNLARNPLVYMTKDSETETIWDYSQDEIRTRASKSPIQYKECNKLINHSGSLKKPKHKPKVVSFEYKYSTRETKKSYRITTDISRSILFPPILRNSFKYTSNKDQTKPK</sequence>
<proteinExistence type="predicted"/>
<dbReference type="AlphaFoldDB" id="A0A1R2BCJ0"/>
<protein>
    <submittedName>
        <fullName evidence="1">Uncharacterized protein</fullName>
    </submittedName>
</protein>
<accession>A0A1R2BCJ0</accession>
<dbReference type="EMBL" id="MPUH01000749">
    <property type="protein sequence ID" value="OMJ74474.1"/>
    <property type="molecule type" value="Genomic_DNA"/>
</dbReference>
<reference evidence="1 2" key="1">
    <citation type="submission" date="2016-11" db="EMBL/GenBank/DDBJ databases">
        <title>The macronuclear genome of Stentor coeruleus: a giant cell with tiny introns.</title>
        <authorList>
            <person name="Slabodnick M."/>
            <person name="Ruby J.G."/>
            <person name="Reiff S.B."/>
            <person name="Swart E.C."/>
            <person name="Gosai S."/>
            <person name="Prabakaran S."/>
            <person name="Witkowska E."/>
            <person name="Larue G.E."/>
            <person name="Fisher S."/>
            <person name="Freeman R.M."/>
            <person name="Gunawardena J."/>
            <person name="Chu W."/>
            <person name="Stover N.A."/>
            <person name="Gregory B.D."/>
            <person name="Nowacki M."/>
            <person name="Derisi J."/>
            <person name="Roy S.W."/>
            <person name="Marshall W.F."/>
            <person name="Sood P."/>
        </authorList>
    </citation>
    <scope>NUCLEOTIDE SEQUENCE [LARGE SCALE GENOMIC DNA]</scope>
    <source>
        <strain evidence="1">WM001</strain>
    </source>
</reference>
<comment type="caution">
    <text evidence="1">The sequence shown here is derived from an EMBL/GenBank/DDBJ whole genome shotgun (WGS) entry which is preliminary data.</text>
</comment>
<keyword evidence="2" id="KW-1185">Reference proteome</keyword>
<gene>
    <name evidence="1" type="ORF">SteCoe_26601</name>
</gene>
<organism evidence="1 2">
    <name type="scientific">Stentor coeruleus</name>
    <dbReference type="NCBI Taxonomy" id="5963"/>
    <lineage>
        <taxon>Eukaryota</taxon>
        <taxon>Sar</taxon>
        <taxon>Alveolata</taxon>
        <taxon>Ciliophora</taxon>
        <taxon>Postciliodesmatophora</taxon>
        <taxon>Heterotrichea</taxon>
        <taxon>Heterotrichida</taxon>
        <taxon>Stentoridae</taxon>
        <taxon>Stentor</taxon>
    </lineage>
</organism>